<dbReference type="Pfam" id="PF14110">
    <property type="entry name" value="DUF4282"/>
    <property type="match status" value="1"/>
</dbReference>
<dbReference type="OrthoDB" id="15492at2"/>
<name>A0A1R1ML00_9BACT</name>
<evidence type="ECO:0000313" key="2">
    <source>
        <dbReference type="EMBL" id="OMH40485.1"/>
    </source>
</evidence>
<keyword evidence="1" id="KW-1133">Transmembrane helix</keyword>
<keyword evidence="1" id="KW-0472">Membrane</keyword>
<gene>
    <name evidence="2" type="ORF">BLW93_04945</name>
</gene>
<sequence length="100" mass="10929">MELLEILFDFKFSKFITTKVAGVTLGIAYLAETLFALAALLGSSREGVAAFIGTFIAVIIILPMAMVGTRVWMEGMISLIKVAEESSKIRELLEKKVDSN</sequence>
<protein>
    <recommendedName>
        <fullName evidence="4">DUF4282 domain-containing protein</fullName>
    </recommendedName>
</protein>
<evidence type="ECO:0000256" key="1">
    <source>
        <dbReference type="SAM" id="Phobius"/>
    </source>
</evidence>
<dbReference type="InterPro" id="IPR025557">
    <property type="entry name" value="DUF4282"/>
</dbReference>
<dbReference type="AlphaFoldDB" id="A0A1R1ML00"/>
<comment type="caution">
    <text evidence="2">The sequence shown here is derived from an EMBL/GenBank/DDBJ whole genome shotgun (WGS) entry which is preliminary data.</text>
</comment>
<reference evidence="2 3" key="1">
    <citation type="submission" date="2016-10" db="EMBL/GenBank/DDBJ databases">
        <title>Genome sequence of a sulfur-reducing bacterium Desulfurobacterium indicum K6013.</title>
        <authorList>
            <person name="Cao J."/>
            <person name="Shao Z."/>
            <person name="Alain K."/>
            <person name="Jebbar M."/>
        </authorList>
    </citation>
    <scope>NUCLEOTIDE SEQUENCE [LARGE SCALE GENOMIC DNA]</scope>
    <source>
        <strain evidence="2 3">K6013</strain>
    </source>
</reference>
<organism evidence="2 3">
    <name type="scientific">Desulfurobacterium indicum</name>
    <dbReference type="NCBI Taxonomy" id="1914305"/>
    <lineage>
        <taxon>Bacteria</taxon>
        <taxon>Pseudomonadati</taxon>
        <taxon>Aquificota</taxon>
        <taxon>Aquificia</taxon>
        <taxon>Desulfurobacteriales</taxon>
        <taxon>Desulfurobacteriaceae</taxon>
        <taxon>Desulfurobacterium</taxon>
    </lineage>
</organism>
<dbReference type="EMBL" id="MOEN01000015">
    <property type="protein sequence ID" value="OMH40485.1"/>
    <property type="molecule type" value="Genomic_DNA"/>
</dbReference>
<keyword evidence="3" id="KW-1185">Reference proteome</keyword>
<dbReference type="Proteomes" id="UP000187408">
    <property type="component" value="Unassembled WGS sequence"/>
</dbReference>
<accession>A0A1R1ML00</accession>
<feature type="transmembrane region" description="Helical" evidence="1">
    <location>
        <begin position="47"/>
        <end position="67"/>
    </location>
</feature>
<keyword evidence="1" id="KW-0812">Transmembrane</keyword>
<evidence type="ECO:0000313" key="3">
    <source>
        <dbReference type="Proteomes" id="UP000187408"/>
    </source>
</evidence>
<dbReference type="STRING" id="1914305.BLW93_04945"/>
<feature type="transmembrane region" description="Helical" evidence="1">
    <location>
        <begin position="20"/>
        <end position="41"/>
    </location>
</feature>
<proteinExistence type="predicted"/>
<evidence type="ECO:0008006" key="4">
    <source>
        <dbReference type="Google" id="ProtNLM"/>
    </source>
</evidence>
<dbReference type="RefSeq" id="WP_076712999.1">
    <property type="nucleotide sequence ID" value="NZ_MOEN01000015.1"/>
</dbReference>